<dbReference type="Gene3D" id="3.10.180.10">
    <property type="entry name" value="2,3-Dihydroxybiphenyl 1,2-Dioxygenase, domain 1"/>
    <property type="match status" value="1"/>
</dbReference>
<dbReference type="PANTHER" id="PTHR33990">
    <property type="entry name" value="PROTEIN YJDN-RELATED"/>
    <property type="match status" value="1"/>
</dbReference>
<reference evidence="2" key="1">
    <citation type="submission" date="2022-12" db="EMBL/GenBank/DDBJ databases">
        <title>Polyphasic identification of a Novel Hot-Spring Cyanobacterium Ocullathermofonsia sinensis gen nov. sp. nov. and Genomic Insights on its Adaptations to the Thermal Habitat.</title>
        <authorList>
            <person name="Daroch M."/>
            <person name="Tang J."/>
            <person name="Jiang Y."/>
        </authorList>
    </citation>
    <scope>NUCLEOTIDE SEQUENCE</scope>
    <source>
        <strain evidence="2">PKUAC-SCTA174</strain>
    </source>
</reference>
<feature type="domain" description="PhnB-like" evidence="1">
    <location>
        <begin position="2"/>
        <end position="133"/>
    </location>
</feature>
<dbReference type="AlphaFoldDB" id="A0A9E8ZAU6"/>
<dbReference type="KEGG" id="tsin:OXH18_14955"/>
<dbReference type="PANTHER" id="PTHR33990:SF1">
    <property type="entry name" value="PROTEIN YJDN"/>
    <property type="match status" value="1"/>
</dbReference>
<evidence type="ECO:0000313" key="3">
    <source>
        <dbReference type="Proteomes" id="UP001163152"/>
    </source>
</evidence>
<evidence type="ECO:0000313" key="2">
    <source>
        <dbReference type="EMBL" id="WAL58482.1"/>
    </source>
</evidence>
<accession>A0A9E8ZAU6</accession>
<dbReference type="InterPro" id="IPR029068">
    <property type="entry name" value="Glyas_Bleomycin-R_OHBP_Dase"/>
</dbReference>
<dbReference type="RefSeq" id="WP_268607901.1">
    <property type="nucleotide sequence ID" value="NZ_CP113797.1"/>
</dbReference>
<gene>
    <name evidence="2" type="ORF">OXH18_14955</name>
</gene>
<keyword evidence="3" id="KW-1185">Reference proteome</keyword>
<dbReference type="CDD" id="cd06588">
    <property type="entry name" value="PhnB_like"/>
    <property type="match status" value="1"/>
</dbReference>
<organism evidence="2 3">
    <name type="scientific">Thermocoleostomius sinensis A174</name>
    <dbReference type="NCBI Taxonomy" id="2016057"/>
    <lineage>
        <taxon>Bacteria</taxon>
        <taxon>Bacillati</taxon>
        <taxon>Cyanobacteriota</taxon>
        <taxon>Cyanophyceae</taxon>
        <taxon>Oculatellales</taxon>
        <taxon>Oculatellaceae</taxon>
        <taxon>Thermocoleostomius</taxon>
    </lineage>
</organism>
<dbReference type="Pfam" id="PF06983">
    <property type="entry name" value="3-dmu-9_3-mt"/>
    <property type="match status" value="1"/>
</dbReference>
<proteinExistence type="predicted"/>
<protein>
    <submittedName>
        <fullName evidence="2">VOC family protein</fullName>
    </submittedName>
</protein>
<dbReference type="Proteomes" id="UP001163152">
    <property type="component" value="Chromosome"/>
</dbReference>
<sequence length="139" mass="15887">MQLTPYLMFSGQCEEAFKFYEQCLNGKITARMTYAESPESSMLDQMPMEWRDKIMHIGLTVGNQELMGSDGPPGCDETPKSFSVCLSLNDPAESERIFHTLAENGTVQMPFQQTFWAYRFGMVIDQFSVPWMINCDQVV</sequence>
<evidence type="ECO:0000259" key="1">
    <source>
        <dbReference type="Pfam" id="PF06983"/>
    </source>
</evidence>
<dbReference type="InterPro" id="IPR028973">
    <property type="entry name" value="PhnB-like"/>
</dbReference>
<dbReference type="SUPFAM" id="SSF54593">
    <property type="entry name" value="Glyoxalase/Bleomycin resistance protein/Dihydroxybiphenyl dioxygenase"/>
    <property type="match status" value="1"/>
</dbReference>
<dbReference type="EMBL" id="CP113797">
    <property type="protein sequence ID" value="WAL58482.1"/>
    <property type="molecule type" value="Genomic_DNA"/>
</dbReference>
<name>A0A9E8ZAU6_9CYAN</name>